<dbReference type="InParanoid" id="A0A0G4EES8"/>
<feature type="region of interest" description="Disordered" evidence="2">
    <location>
        <begin position="496"/>
        <end position="891"/>
    </location>
</feature>
<dbReference type="OrthoDB" id="629492at2759"/>
<dbReference type="InterPro" id="IPR001841">
    <property type="entry name" value="Znf_RING"/>
</dbReference>
<organism evidence="4 5">
    <name type="scientific">Vitrella brassicaformis (strain CCMP3155)</name>
    <dbReference type="NCBI Taxonomy" id="1169540"/>
    <lineage>
        <taxon>Eukaryota</taxon>
        <taxon>Sar</taxon>
        <taxon>Alveolata</taxon>
        <taxon>Colpodellida</taxon>
        <taxon>Vitrellaceae</taxon>
        <taxon>Vitrella</taxon>
    </lineage>
</organism>
<feature type="compositionally biased region" description="Acidic residues" evidence="2">
    <location>
        <begin position="501"/>
        <end position="513"/>
    </location>
</feature>
<dbReference type="PROSITE" id="PS50089">
    <property type="entry name" value="ZF_RING_2"/>
    <property type="match status" value="1"/>
</dbReference>
<proteinExistence type="predicted"/>
<dbReference type="Gene3D" id="3.30.40.10">
    <property type="entry name" value="Zinc/RING finger domain, C3HC4 (zinc finger)"/>
    <property type="match status" value="1"/>
</dbReference>
<evidence type="ECO:0000313" key="5">
    <source>
        <dbReference type="Proteomes" id="UP000041254"/>
    </source>
</evidence>
<dbReference type="InterPro" id="IPR011990">
    <property type="entry name" value="TPR-like_helical_dom_sf"/>
</dbReference>
<feature type="compositionally biased region" description="Low complexity" evidence="2">
    <location>
        <begin position="315"/>
        <end position="331"/>
    </location>
</feature>
<feature type="domain" description="RING-type" evidence="3">
    <location>
        <begin position="26"/>
        <end position="77"/>
    </location>
</feature>
<keyword evidence="5" id="KW-1185">Reference proteome</keyword>
<evidence type="ECO:0000313" key="4">
    <source>
        <dbReference type="EMBL" id="CEL93883.1"/>
    </source>
</evidence>
<dbReference type="InterPro" id="IPR050754">
    <property type="entry name" value="FKBP4/5/8-like"/>
</dbReference>
<feature type="compositionally biased region" description="Basic residues" evidence="2">
    <location>
        <begin position="782"/>
        <end position="793"/>
    </location>
</feature>
<feature type="compositionally biased region" description="Low complexity" evidence="2">
    <location>
        <begin position="767"/>
        <end position="781"/>
    </location>
</feature>
<dbReference type="PANTHER" id="PTHR46512">
    <property type="entry name" value="PEPTIDYLPROLYL ISOMERASE"/>
    <property type="match status" value="1"/>
</dbReference>
<protein>
    <recommendedName>
        <fullName evidence="3">RING-type domain-containing protein</fullName>
    </recommendedName>
</protein>
<evidence type="ECO:0000259" key="3">
    <source>
        <dbReference type="PROSITE" id="PS50089"/>
    </source>
</evidence>
<keyword evidence="1" id="KW-0479">Metal-binding</keyword>
<feature type="region of interest" description="Disordered" evidence="2">
    <location>
        <begin position="76"/>
        <end position="110"/>
    </location>
</feature>
<dbReference type="SUPFAM" id="SSF48452">
    <property type="entry name" value="TPR-like"/>
    <property type="match status" value="1"/>
</dbReference>
<sequence length="1090" mass="111800">MDSDEALFQPLARPGHVGDIDYDKDCQICFEPFISGHFFDIRHPTRVKIETLCCRQSICGVCVADLKKSRGACPFCRKGQKKSSSSRQQGADGTTGAADDDAAPANQTPTAAADGALPAAAAAAVAAVAPTPPLPAQPSPASSSGLLSQPGMNAPIGGYAPVATYASALANGLNGLGSSAAAPAPPPSGIGSGIGGGNGGGLLDDNAALRAYIFQVTEQEGRQMETTIPAAIAQRVSEMSGFGPYAPTSEPSAPSAPSPAPTPAAAAAAASSSVDALFRPSSSPYGRVDLESSPLQSSPEDSRRDWLLGGGTAMTTVPSASPGSSSTSSALPGVASSFMPSPSAMAAGSAAGGEIGVGGVVQRMMQQWGLSEADLEQYLSIGMQTVMSNQQQQAAAAPSQAMPPGLQAFLDIAQPSSHGHDHGHGQQEPSRSSSDPPFFDTIGHPHQGVDLGHHSSDALLGGDVGEYGGGAAAAAAAAAASSASGYGGLHNGYGGGWDGGLEGDDEEEFDESQIPEPPPIFEDDEFQSTQPPESVPGPSTVSAPLPPTLPIPAKPADPVPTSTPPIAIAASASGASSSDSLKQPKDTSFPPPRILTPPSVAVGSRANWGSPHEPSTTVSAKTADRPAASAGGKPTIIGRGVGESGKKGKGQQGGQQGGGAKDKGAVEEKEKEKSKEKDKDGKKAVKRSASDVIPEKKKPQQPDEKKSVLEKPTIPERRPKKEPARPKTTLSDLRNDPMRNTFAHIAESDTESEQEQDDTSKEEEATPEPAVAETAPEAAATGKKKKKDKKKQKDKAASETLPSEDPAAVPAKTSSSPALTLEPIAEEGKDARKGKKKPPTPTANGTATDKTGRGATGVSSTAASTPNGTDATAGGGLRDGEGGGGSGDVAASRMDSSAFKTLCVRAAETKKRGDGFWQINSIRDAVAKWEAALKLLESLPCASLPPPKDTDELAKAAAAPINGVVDLTAFNKTVSDLFIACNSNCAEGYNRLKDWKRAEEKSSVVLGVVDDNIKALFRRAVAREQLGNDYFGGRDDIEKAIAMWEEKGVDTEQKREAIDLRSRLDIQCELCGGGKGGKSADKGPKASRKK</sequence>
<feature type="compositionally biased region" description="Basic and acidic residues" evidence="2">
    <location>
        <begin position="693"/>
        <end position="725"/>
    </location>
</feature>
<keyword evidence="1" id="KW-0863">Zinc-finger</keyword>
<name>A0A0G4EES8_VITBC</name>
<dbReference type="GO" id="GO:0005737">
    <property type="term" value="C:cytoplasm"/>
    <property type="evidence" value="ECO:0007669"/>
    <property type="project" value="UniProtKB-ARBA"/>
</dbReference>
<dbReference type="VEuPathDB" id="CryptoDB:Vbra_11419"/>
<accession>A0A0G4EES8</accession>
<dbReference type="AlphaFoldDB" id="A0A0G4EES8"/>
<reference evidence="4 5" key="1">
    <citation type="submission" date="2014-11" db="EMBL/GenBank/DDBJ databases">
        <authorList>
            <person name="Zhu J."/>
            <person name="Qi W."/>
            <person name="Song R."/>
        </authorList>
    </citation>
    <scope>NUCLEOTIDE SEQUENCE [LARGE SCALE GENOMIC DNA]</scope>
</reference>
<feature type="region of interest" description="Disordered" evidence="2">
    <location>
        <begin position="1071"/>
        <end position="1090"/>
    </location>
</feature>
<dbReference type="Gene3D" id="1.25.40.10">
    <property type="entry name" value="Tetratricopeptide repeat domain"/>
    <property type="match status" value="1"/>
</dbReference>
<feature type="region of interest" description="Disordered" evidence="2">
    <location>
        <begin position="242"/>
        <end position="267"/>
    </location>
</feature>
<dbReference type="OMA" id="IAQPSSH"/>
<feature type="region of interest" description="Disordered" evidence="2">
    <location>
        <begin position="414"/>
        <end position="457"/>
    </location>
</feature>
<feature type="region of interest" description="Disordered" evidence="2">
    <location>
        <begin position="283"/>
        <end position="331"/>
    </location>
</feature>
<dbReference type="InterPro" id="IPR013083">
    <property type="entry name" value="Znf_RING/FYVE/PHD"/>
</dbReference>
<evidence type="ECO:0000256" key="2">
    <source>
        <dbReference type="SAM" id="MobiDB-lite"/>
    </source>
</evidence>
<dbReference type="Proteomes" id="UP000041254">
    <property type="component" value="Unassembled WGS sequence"/>
</dbReference>
<feature type="compositionally biased region" description="Gly residues" evidence="2">
    <location>
        <begin position="873"/>
        <end position="887"/>
    </location>
</feature>
<feature type="compositionally biased region" description="Low complexity" evidence="2">
    <location>
        <begin position="82"/>
        <end position="110"/>
    </location>
</feature>
<feature type="compositionally biased region" description="Polar residues" evidence="2">
    <location>
        <begin position="857"/>
        <end position="870"/>
    </location>
</feature>
<dbReference type="GO" id="GO:0008270">
    <property type="term" value="F:zinc ion binding"/>
    <property type="evidence" value="ECO:0007669"/>
    <property type="project" value="UniProtKB-KW"/>
</dbReference>
<feature type="compositionally biased region" description="Basic and acidic residues" evidence="2">
    <location>
        <begin position="660"/>
        <end position="683"/>
    </location>
</feature>
<feature type="compositionally biased region" description="Low complexity" evidence="2">
    <location>
        <begin position="429"/>
        <end position="440"/>
    </location>
</feature>
<feature type="compositionally biased region" description="Gly residues" evidence="2">
    <location>
        <begin position="650"/>
        <end position="659"/>
    </location>
</feature>
<feature type="compositionally biased region" description="Polar residues" evidence="2">
    <location>
        <begin position="528"/>
        <end position="542"/>
    </location>
</feature>
<gene>
    <name evidence="4" type="ORF">Vbra_11419</name>
</gene>
<feature type="compositionally biased region" description="Pro residues" evidence="2">
    <location>
        <begin position="544"/>
        <end position="563"/>
    </location>
</feature>
<feature type="compositionally biased region" description="Low complexity" evidence="2">
    <location>
        <begin position="566"/>
        <end position="578"/>
    </location>
</feature>
<keyword evidence="1" id="KW-0862">Zinc</keyword>
<evidence type="ECO:0000256" key="1">
    <source>
        <dbReference type="PROSITE-ProRule" id="PRU00175"/>
    </source>
</evidence>
<dbReference type="SUPFAM" id="SSF57850">
    <property type="entry name" value="RING/U-box"/>
    <property type="match status" value="1"/>
</dbReference>
<dbReference type="PANTHER" id="PTHR46512:SF9">
    <property type="entry name" value="PEPTIDYLPROLYL ISOMERASE"/>
    <property type="match status" value="1"/>
</dbReference>
<dbReference type="EMBL" id="CDMY01000198">
    <property type="protein sequence ID" value="CEL93883.1"/>
    <property type="molecule type" value="Genomic_DNA"/>
</dbReference>
<feature type="compositionally biased region" description="Acidic residues" evidence="2">
    <location>
        <begin position="748"/>
        <end position="757"/>
    </location>
</feature>